<accession>A0A7C9NYU9</accession>
<evidence type="ECO:0000256" key="1">
    <source>
        <dbReference type="ARBA" id="ARBA00000085"/>
    </source>
</evidence>
<dbReference type="Gene3D" id="3.30.565.10">
    <property type="entry name" value="Histidine kinase-like ATPase, C-terminal domain"/>
    <property type="match status" value="1"/>
</dbReference>
<dbReference type="InterPro" id="IPR005467">
    <property type="entry name" value="His_kinase_dom"/>
</dbReference>
<dbReference type="GO" id="GO:0005886">
    <property type="term" value="C:plasma membrane"/>
    <property type="evidence" value="ECO:0007669"/>
    <property type="project" value="TreeGrafter"/>
</dbReference>
<evidence type="ECO:0000256" key="7">
    <source>
        <dbReference type="SAM" id="Phobius"/>
    </source>
</evidence>
<comment type="caution">
    <text evidence="11">The sequence shown here is derived from an EMBL/GenBank/DDBJ whole genome shotgun (WGS) entry which is preliminary data.</text>
</comment>
<evidence type="ECO:0000256" key="3">
    <source>
        <dbReference type="ARBA" id="ARBA00022553"/>
    </source>
</evidence>
<dbReference type="SUPFAM" id="SSF47384">
    <property type="entry name" value="Homodimeric domain of signal transducing histidine kinase"/>
    <property type="match status" value="1"/>
</dbReference>
<dbReference type="CDD" id="cd00082">
    <property type="entry name" value="HisKA"/>
    <property type="match status" value="1"/>
</dbReference>
<protein>
    <recommendedName>
        <fullName evidence="2">histidine kinase</fullName>
        <ecNumber evidence="2">2.7.13.3</ecNumber>
    </recommendedName>
</protein>
<keyword evidence="4" id="KW-0808">Transferase</keyword>
<name>A0A7C9NYU9_9BACT</name>
<dbReference type="InterPro" id="IPR036890">
    <property type="entry name" value="HATPase_C_sf"/>
</dbReference>
<organism evidence="11">
    <name type="scientific">Muribaculaceae bacterium Z82</name>
    <dbReference type="NCBI Taxonomy" id="2304548"/>
    <lineage>
        <taxon>Bacteria</taxon>
        <taxon>Pseudomonadati</taxon>
        <taxon>Bacteroidota</taxon>
        <taxon>Bacteroidia</taxon>
        <taxon>Bacteroidales</taxon>
        <taxon>Muribaculaceae</taxon>
    </lineage>
</organism>
<proteinExistence type="predicted"/>
<dbReference type="InterPro" id="IPR003594">
    <property type="entry name" value="HATPase_dom"/>
</dbReference>
<sequence length="855" mass="92678">MTRSRINSTLTAAVAALVIVASLAAVLYMTSLVNGRLSNNAERQVVLFTEQVAETVRTRMYAIQDALGAFTVQSGDPRTVLPALEALKDRMGFSFVAFAAMDGRGIRAAGEQFSTESLPVEETALSRGEESYSPTYENSRGEYARMAQKPLYIDGEQVGALYVEIPFGLFDISSMRKSYADPGTMVLVDAGSGEVLSYGGDGFGGILRTGDSLFQFLRDHSAPIREALDDTTTASTLNITRVGDSVQALEEGIARRQTCFFAAEIAGEPTYACLVPAGTGRWYVGTMVAETEVRSEESLVNGTLFAGAVVVLICLAIVTALGLSAYRRHIDSRNLEATAQLYQALSNSVNMAVNLYCPSDGETTPIVAKAKGIIGYAFAELVAPKGTLAGVQLSEEGRDLFDRLRRDLIKGDERGEFSLFSVADSSRRWVSYSVSPLRFKGKQQLLVVLRDATAEKSTQQSMREAMLAAEAANSAKSVFLSRMSHEIRTPMNGILGMLQVMRGCVNDPAAIEHGLDQMDAASNHLLGIINDVLDISKIESGSMTLVSEPFKLSRLLDGVCSIIKGQCDRRNQLFRDRRLFDEALGDASYLGDEARIRQLLLNLLSNSSKYTHPAGIVTLETRIELSSTRGYHDVTFIISDNGIGMEPEFLDRVFEPFAMEGRSHEQGTGLGMPIVRNIASMMGGSVEVRSQVDAGTVFTVKLPLKDAPRRCRADEDRKAPSFEVTAQPLEGKRVLVVEDNDLNAEIASTLLGQAGLAVELAGDGQQAVDLFREKPAGTYDAILMDIQMPVMGGYEATRQIRRSGKDDAESVPIIAMSANAFSEDVAKSMDAGMDMHLSKPIDMKKVLSALTELMG</sequence>
<dbReference type="InterPro" id="IPR011006">
    <property type="entry name" value="CheY-like_superfamily"/>
</dbReference>
<dbReference type="EC" id="2.7.13.3" evidence="2"/>
<keyword evidence="7" id="KW-0472">Membrane</keyword>
<gene>
    <name evidence="11" type="ORF">D1639_02540</name>
</gene>
<dbReference type="GO" id="GO:0009927">
    <property type="term" value="F:histidine phosphotransfer kinase activity"/>
    <property type="evidence" value="ECO:0007669"/>
    <property type="project" value="TreeGrafter"/>
</dbReference>
<evidence type="ECO:0000256" key="2">
    <source>
        <dbReference type="ARBA" id="ARBA00012438"/>
    </source>
</evidence>
<dbReference type="Pfam" id="PF02518">
    <property type="entry name" value="HATPase_c"/>
    <property type="match status" value="1"/>
</dbReference>
<dbReference type="PRINTS" id="PR00344">
    <property type="entry name" value="BCTRLSENSOR"/>
</dbReference>
<dbReference type="InterPro" id="IPR001789">
    <property type="entry name" value="Sig_transdc_resp-reg_receiver"/>
</dbReference>
<dbReference type="EMBL" id="QWKH01000009">
    <property type="protein sequence ID" value="NBI33930.1"/>
    <property type="molecule type" value="Genomic_DNA"/>
</dbReference>
<dbReference type="SUPFAM" id="SSF55785">
    <property type="entry name" value="PYP-like sensor domain (PAS domain)"/>
    <property type="match status" value="1"/>
</dbReference>
<dbReference type="PANTHER" id="PTHR43047">
    <property type="entry name" value="TWO-COMPONENT HISTIDINE PROTEIN KINASE"/>
    <property type="match status" value="1"/>
</dbReference>
<dbReference type="AlphaFoldDB" id="A0A7C9NYU9"/>
<dbReference type="InterPro" id="IPR004358">
    <property type="entry name" value="Sig_transdc_His_kin-like_C"/>
</dbReference>
<dbReference type="InterPro" id="IPR000700">
    <property type="entry name" value="PAS-assoc_C"/>
</dbReference>
<dbReference type="SMART" id="SM00387">
    <property type="entry name" value="HATPase_c"/>
    <property type="match status" value="1"/>
</dbReference>
<dbReference type="PANTHER" id="PTHR43047:SF72">
    <property type="entry name" value="OSMOSENSING HISTIDINE PROTEIN KINASE SLN1"/>
    <property type="match status" value="1"/>
</dbReference>
<reference evidence="11" key="1">
    <citation type="submission" date="2018-08" db="EMBL/GenBank/DDBJ databases">
        <title>Murine metabolic-syndrome-specific gut microbial biobank.</title>
        <authorList>
            <person name="Liu C."/>
        </authorList>
    </citation>
    <scope>NUCLEOTIDE SEQUENCE [LARGE SCALE GENOMIC DNA]</scope>
    <source>
        <strain evidence="11">Z82</strain>
    </source>
</reference>
<dbReference type="Pfam" id="PF00072">
    <property type="entry name" value="Response_reg"/>
    <property type="match status" value="1"/>
</dbReference>
<evidence type="ECO:0000256" key="4">
    <source>
        <dbReference type="ARBA" id="ARBA00022679"/>
    </source>
</evidence>
<dbReference type="InterPro" id="IPR035965">
    <property type="entry name" value="PAS-like_dom_sf"/>
</dbReference>
<evidence type="ECO:0000259" key="9">
    <source>
        <dbReference type="PROSITE" id="PS50110"/>
    </source>
</evidence>
<evidence type="ECO:0000313" key="11">
    <source>
        <dbReference type="EMBL" id="NBI33930.1"/>
    </source>
</evidence>
<dbReference type="SUPFAM" id="SSF55874">
    <property type="entry name" value="ATPase domain of HSP90 chaperone/DNA topoisomerase II/histidine kinase"/>
    <property type="match status" value="1"/>
</dbReference>
<keyword evidence="7" id="KW-1133">Transmembrane helix</keyword>
<dbReference type="Gene3D" id="1.10.287.130">
    <property type="match status" value="1"/>
</dbReference>
<dbReference type="Gene3D" id="3.40.50.2300">
    <property type="match status" value="1"/>
</dbReference>
<evidence type="ECO:0000259" key="8">
    <source>
        <dbReference type="PROSITE" id="PS50109"/>
    </source>
</evidence>
<comment type="catalytic activity">
    <reaction evidence="1">
        <text>ATP + protein L-histidine = ADP + protein N-phospho-L-histidine.</text>
        <dbReference type="EC" id="2.7.13.3"/>
    </reaction>
</comment>
<feature type="modified residue" description="4-aspartylphosphate" evidence="6">
    <location>
        <position position="785"/>
    </location>
</feature>
<feature type="transmembrane region" description="Helical" evidence="7">
    <location>
        <begin position="304"/>
        <end position="326"/>
    </location>
</feature>
<dbReference type="PROSITE" id="PS50113">
    <property type="entry name" value="PAC"/>
    <property type="match status" value="1"/>
</dbReference>
<feature type="domain" description="Histidine kinase" evidence="8">
    <location>
        <begin position="482"/>
        <end position="706"/>
    </location>
</feature>
<feature type="domain" description="PAC" evidence="10">
    <location>
        <begin position="413"/>
        <end position="464"/>
    </location>
</feature>
<keyword evidence="5" id="KW-0418">Kinase</keyword>
<dbReference type="SMART" id="SM00388">
    <property type="entry name" value="HisKA"/>
    <property type="match status" value="1"/>
</dbReference>
<keyword evidence="7" id="KW-0812">Transmembrane</keyword>
<dbReference type="CDD" id="cd17546">
    <property type="entry name" value="REC_hyHK_CKI1_RcsC-like"/>
    <property type="match status" value="1"/>
</dbReference>
<dbReference type="PROSITE" id="PS50110">
    <property type="entry name" value="RESPONSE_REGULATORY"/>
    <property type="match status" value="1"/>
</dbReference>
<dbReference type="GO" id="GO:0000155">
    <property type="term" value="F:phosphorelay sensor kinase activity"/>
    <property type="evidence" value="ECO:0007669"/>
    <property type="project" value="InterPro"/>
</dbReference>
<keyword evidence="3 6" id="KW-0597">Phosphoprotein</keyword>
<evidence type="ECO:0000256" key="5">
    <source>
        <dbReference type="ARBA" id="ARBA00022777"/>
    </source>
</evidence>
<dbReference type="Pfam" id="PF00512">
    <property type="entry name" value="HisKA"/>
    <property type="match status" value="1"/>
</dbReference>
<dbReference type="SUPFAM" id="SSF52172">
    <property type="entry name" value="CheY-like"/>
    <property type="match status" value="1"/>
</dbReference>
<dbReference type="PROSITE" id="PS50109">
    <property type="entry name" value="HIS_KIN"/>
    <property type="match status" value="1"/>
</dbReference>
<evidence type="ECO:0000256" key="6">
    <source>
        <dbReference type="PROSITE-ProRule" id="PRU00169"/>
    </source>
</evidence>
<dbReference type="InterPro" id="IPR003661">
    <property type="entry name" value="HisK_dim/P_dom"/>
</dbReference>
<feature type="domain" description="Response regulatory" evidence="9">
    <location>
        <begin position="733"/>
        <end position="854"/>
    </location>
</feature>
<dbReference type="Gene3D" id="3.30.450.20">
    <property type="entry name" value="PAS domain"/>
    <property type="match status" value="1"/>
</dbReference>
<dbReference type="SMART" id="SM00448">
    <property type="entry name" value="REC"/>
    <property type="match status" value="1"/>
</dbReference>
<evidence type="ECO:0000259" key="10">
    <source>
        <dbReference type="PROSITE" id="PS50113"/>
    </source>
</evidence>
<dbReference type="InterPro" id="IPR036097">
    <property type="entry name" value="HisK_dim/P_sf"/>
</dbReference>